<dbReference type="GO" id="GO:0016226">
    <property type="term" value="P:iron-sulfur cluster assembly"/>
    <property type="evidence" value="ECO:0007669"/>
    <property type="project" value="UniProtKB-UniRule"/>
</dbReference>
<proteinExistence type="inferred from homology"/>
<dbReference type="GO" id="GO:0005737">
    <property type="term" value="C:cytoplasm"/>
    <property type="evidence" value="ECO:0007669"/>
    <property type="project" value="UniProtKB-ARBA"/>
</dbReference>
<dbReference type="InterPro" id="IPR036524">
    <property type="entry name" value="Frataxin/CyaY_sf"/>
</dbReference>
<dbReference type="EMBL" id="LDUG01000018">
    <property type="protein sequence ID" value="KVW96913.1"/>
    <property type="molecule type" value="Genomic_DNA"/>
</dbReference>
<protein>
    <recommendedName>
        <fullName evidence="4">Iron-sulfur cluster assembly protein CyaY</fullName>
    </recommendedName>
</protein>
<dbReference type="Proteomes" id="UP000064243">
    <property type="component" value="Unassembled WGS sequence"/>
</dbReference>
<evidence type="ECO:0000256" key="3">
    <source>
        <dbReference type="ARBA" id="ARBA00023004"/>
    </source>
</evidence>
<name>A0A106BRA5_THIDE</name>
<dbReference type="PROSITE" id="PS50810">
    <property type="entry name" value="FRATAXIN_2"/>
    <property type="match status" value="1"/>
</dbReference>
<gene>
    <name evidence="4" type="primary">cyaY</name>
    <name evidence="5" type="ORF">ABW22_05655</name>
</gene>
<dbReference type="GO" id="GO:0008199">
    <property type="term" value="F:ferric iron binding"/>
    <property type="evidence" value="ECO:0007669"/>
    <property type="project" value="InterPro"/>
</dbReference>
<evidence type="ECO:0000256" key="1">
    <source>
        <dbReference type="ARBA" id="ARBA00008183"/>
    </source>
</evidence>
<evidence type="ECO:0000256" key="4">
    <source>
        <dbReference type="HAMAP-Rule" id="MF_00142"/>
    </source>
</evidence>
<comment type="similarity">
    <text evidence="1 4">Belongs to the frataxin family.</text>
</comment>
<comment type="function">
    <text evidence="4">Involved in iron-sulfur (Fe-S) cluster assembly. May act as a regulator of Fe-S biogenesis.</text>
</comment>
<dbReference type="AlphaFoldDB" id="A0A106BRA5"/>
<keyword evidence="2 4" id="KW-0479">Metal-binding</keyword>
<organism evidence="5 6">
    <name type="scientific">Thiobacillus denitrificans</name>
    <dbReference type="NCBI Taxonomy" id="36861"/>
    <lineage>
        <taxon>Bacteria</taxon>
        <taxon>Pseudomonadati</taxon>
        <taxon>Pseudomonadota</taxon>
        <taxon>Betaproteobacteria</taxon>
        <taxon>Nitrosomonadales</taxon>
        <taxon>Thiobacillaceae</taxon>
        <taxon>Thiobacillus</taxon>
    </lineage>
</organism>
<dbReference type="PROSITE" id="PS01344">
    <property type="entry name" value="FRATAXIN_1"/>
    <property type="match status" value="1"/>
</dbReference>
<dbReference type="OrthoDB" id="285675at2"/>
<dbReference type="InterPro" id="IPR020895">
    <property type="entry name" value="Frataxin_CS"/>
</dbReference>
<dbReference type="SMART" id="SM01219">
    <property type="entry name" value="Frataxin_Cyay"/>
    <property type="match status" value="1"/>
</dbReference>
<accession>A0A106BRA5</accession>
<dbReference type="Pfam" id="PF01491">
    <property type="entry name" value="Frataxin_Cyay"/>
    <property type="match status" value="1"/>
</dbReference>
<evidence type="ECO:0000313" key="6">
    <source>
        <dbReference type="Proteomes" id="UP000064243"/>
    </source>
</evidence>
<dbReference type="SUPFAM" id="SSF55387">
    <property type="entry name" value="Frataxin/Nqo15-like"/>
    <property type="match status" value="1"/>
</dbReference>
<keyword evidence="3 4" id="KW-0408">Iron</keyword>
<comment type="caution">
    <text evidence="5">The sequence shown here is derived from an EMBL/GenBank/DDBJ whole genome shotgun (WGS) entry which is preliminary data.</text>
</comment>
<dbReference type="RefSeq" id="WP_059753021.1">
    <property type="nucleotide sequence ID" value="NZ_LDUG01000018.1"/>
</dbReference>
<dbReference type="InterPro" id="IPR002908">
    <property type="entry name" value="Frataxin/CyaY"/>
</dbReference>
<dbReference type="STRING" id="1123392.GCA_000376425_00764"/>
<sequence>MREMLARDIMTTSESGEAEFNQAATATLAHIEQALEDADLDFETPADGIIEVELDDGSKIIINRHGVAREIWVAARSGGFHFKPQGSGWIDTKSGEPLYDKLAALIAAHGGVMVRF</sequence>
<keyword evidence="6" id="KW-1185">Reference proteome</keyword>
<reference evidence="5 6" key="1">
    <citation type="journal article" date="2015" name="Appl. Environ. Microbiol.">
        <title>Aerobic and Anaerobic Thiosulfate Oxidation by a Cold-Adapted, Subglacial Chemoautotroph.</title>
        <authorList>
            <person name="Harrold Z.R."/>
            <person name="Skidmore M.L."/>
            <person name="Hamilton T.L."/>
            <person name="Desch L."/>
            <person name="Amada K."/>
            <person name="van Gelder W."/>
            <person name="Glover K."/>
            <person name="Roden E.E."/>
            <person name="Boyd E.S."/>
        </authorList>
    </citation>
    <scope>NUCLEOTIDE SEQUENCE [LARGE SCALE GENOMIC DNA]</scope>
    <source>
        <strain evidence="5 6">RG</strain>
    </source>
</reference>
<dbReference type="NCBIfam" id="TIGR03421">
    <property type="entry name" value="FeS_CyaY"/>
    <property type="match status" value="1"/>
</dbReference>
<dbReference type="PATRIC" id="fig|36861.3.peg.593"/>
<evidence type="ECO:0000256" key="2">
    <source>
        <dbReference type="ARBA" id="ARBA00022723"/>
    </source>
</evidence>
<dbReference type="InterPro" id="IPR047584">
    <property type="entry name" value="CyaY"/>
</dbReference>
<evidence type="ECO:0000313" key="5">
    <source>
        <dbReference type="EMBL" id="KVW96913.1"/>
    </source>
</evidence>
<dbReference type="Gene3D" id="3.30.920.10">
    <property type="entry name" value="Frataxin/CyaY"/>
    <property type="match status" value="1"/>
</dbReference>
<dbReference type="HAMAP" id="MF_00142">
    <property type="entry name" value="CyaY"/>
    <property type="match status" value="1"/>
</dbReference>